<gene>
    <name evidence="1" type="ORF">CSSPJE1EN1_LOCUS4473</name>
</gene>
<name>A0ABP0VWX2_9BRYO</name>
<sequence>MPGATPAAPSFGMRGSYNDYLSMPAGNMTSAYGRELLRFQIRNLLIELSCLLLMGELCGPPGGNAVAAHLTGMHSAIKMLNSRIRILHHHLVSI</sequence>
<protein>
    <submittedName>
        <fullName evidence="1">Uncharacterized protein</fullName>
    </submittedName>
</protein>
<dbReference type="EMBL" id="OZ020107">
    <property type="protein sequence ID" value="CAK9258995.1"/>
    <property type="molecule type" value="Genomic_DNA"/>
</dbReference>
<evidence type="ECO:0000313" key="1">
    <source>
        <dbReference type="EMBL" id="CAK9258995.1"/>
    </source>
</evidence>
<accession>A0ABP0VWX2</accession>
<keyword evidence="2" id="KW-1185">Reference proteome</keyword>
<organism evidence="1 2">
    <name type="scientific">Sphagnum jensenii</name>
    <dbReference type="NCBI Taxonomy" id="128206"/>
    <lineage>
        <taxon>Eukaryota</taxon>
        <taxon>Viridiplantae</taxon>
        <taxon>Streptophyta</taxon>
        <taxon>Embryophyta</taxon>
        <taxon>Bryophyta</taxon>
        <taxon>Sphagnophytina</taxon>
        <taxon>Sphagnopsida</taxon>
        <taxon>Sphagnales</taxon>
        <taxon>Sphagnaceae</taxon>
        <taxon>Sphagnum</taxon>
    </lineage>
</organism>
<dbReference type="Proteomes" id="UP001497444">
    <property type="component" value="Chromosome 12"/>
</dbReference>
<reference evidence="1" key="1">
    <citation type="submission" date="2024-02" db="EMBL/GenBank/DDBJ databases">
        <authorList>
            <consortium name="ELIXIR-Norway"/>
            <consortium name="Elixir Norway"/>
        </authorList>
    </citation>
    <scope>NUCLEOTIDE SEQUENCE</scope>
</reference>
<proteinExistence type="predicted"/>
<evidence type="ECO:0000313" key="2">
    <source>
        <dbReference type="Proteomes" id="UP001497444"/>
    </source>
</evidence>